<reference evidence="1" key="1">
    <citation type="submission" date="2023-03" db="EMBL/GenBank/DDBJ databases">
        <title>Massive genome expansion in bonnet fungi (Mycena s.s.) driven by repeated elements and novel gene families across ecological guilds.</title>
        <authorList>
            <consortium name="Lawrence Berkeley National Laboratory"/>
            <person name="Harder C.B."/>
            <person name="Miyauchi S."/>
            <person name="Viragh M."/>
            <person name="Kuo A."/>
            <person name="Thoen E."/>
            <person name="Andreopoulos B."/>
            <person name="Lu D."/>
            <person name="Skrede I."/>
            <person name="Drula E."/>
            <person name="Henrissat B."/>
            <person name="Morin E."/>
            <person name="Kohler A."/>
            <person name="Barry K."/>
            <person name="LaButti K."/>
            <person name="Morin E."/>
            <person name="Salamov A."/>
            <person name="Lipzen A."/>
            <person name="Mereny Z."/>
            <person name="Hegedus B."/>
            <person name="Baldrian P."/>
            <person name="Stursova M."/>
            <person name="Weitz H."/>
            <person name="Taylor A."/>
            <person name="Grigoriev I.V."/>
            <person name="Nagy L.G."/>
            <person name="Martin F."/>
            <person name="Kauserud H."/>
        </authorList>
    </citation>
    <scope>NUCLEOTIDE SEQUENCE</scope>
    <source>
        <strain evidence="1">9284</strain>
    </source>
</reference>
<dbReference type="SUPFAM" id="SSF48264">
    <property type="entry name" value="Cytochrome P450"/>
    <property type="match status" value="1"/>
</dbReference>
<organism evidence="1 2">
    <name type="scientific">Roridomyces roridus</name>
    <dbReference type="NCBI Taxonomy" id="1738132"/>
    <lineage>
        <taxon>Eukaryota</taxon>
        <taxon>Fungi</taxon>
        <taxon>Dikarya</taxon>
        <taxon>Basidiomycota</taxon>
        <taxon>Agaricomycotina</taxon>
        <taxon>Agaricomycetes</taxon>
        <taxon>Agaricomycetidae</taxon>
        <taxon>Agaricales</taxon>
        <taxon>Marasmiineae</taxon>
        <taxon>Mycenaceae</taxon>
        <taxon>Roridomyces</taxon>
    </lineage>
</organism>
<dbReference type="AlphaFoldDB" id="A0AAD7FCA9"/>
<dbReference type="EMBL" id="JARKIF010000032">
    <property type="protein sequence ID" value="KAJ7611773.1"/>
    <property type="molecule type" value="Genomic_DNA"/>
</dbReference>
<comment type="caution">
    <text evidence="1">The sequence shown here is derived from an EMBL/GenBank/DDBJ whole genome shotgun (WGS) entry which is preliminary data.</text>
</comment>
<keyword evidence="2" id="KW-1185">Reference proteome</keyword>
<evidence type="ECO:0000313" key="2">
    <source>
        <dbReference type="Proteomes" id="UP001221142"/>
    </source>
</evidence>
<dbReference type="GO" id="GO:0016705">
    <property type="term" value="F:oxidoreductase activity, acting on paired donors, with incorporation or reduction of molecular oxygen"/>
    <property type="evidence" value="ECO:0007669"/>
    <property type="project" value="InterPro"/>
</dbReference>
<accession>A0AAD7FCA9</accession>
<name>A0AAD7FCA9_9AGAR</name>
<evidence type="ECO:0008006" key="3">
    <source>
        <dbReference type="Google" id="ProtNLM"/>
    </source>
</evidence>
<sequence>MLNLFAAVSTVFLLLFVLFVVRRRSPIYHQTVANVRLLLDPPDVSKEALLRSRALPNARLRAAFQLTNTFVSGDAAIHSEFVHKSLTLLRAAKQDWGRFLYVVDRAVNLALPQSSVQFQTFIRAVTLRAIIVGVLAPDTDITALAANDIDVVAELITELWIRSKDAGHIPKDLLFSLNMHLRNLIPNHILYPNPLDFIIPTWETLWRVVAVTVAHVYRDEEALCVFRDLRARPTIEQFRASGLAGRSPVVEDYINESLRLFPPVRHIKRRSSLLPRAAAAFLSSGSQTEDVADIERAQRTASWGSQPEMYEPMRFVRDPQLAKQILAFGCGPLMCKAANWAPMAAGLIVAGVVSGVDGMDYRVVRGKPIGGGREGWDGWKVEF</sequence>
<protein>
    <recommendedName>
        <fullName evidence="3">Cytochrome P450</fullName>
    </recommendedName>
</protein>
<dbReference type="GO" id="GO:0005506">
    <property type="term" value="F:iron ion binding"/>
    <property type="evidence" value="ECO:0007669"/>
    <property type="project" value="InterPro"/>
</dbReference>
<dbReference type="Proteomes" id="UP001221142">
    <property type="component" value="Unassembled WGS sequence"/>
</dbReference>
<proteinExistence type="predicted"/>
<dbReference type="Gene3D" id="1.10.630.10">
    <property type="entry name" value="Cytochrome P450"/>
    <property type="match status" value="1"/>
</dbReference>
<dbReference type="GO" id="GO:0020037">
    <property type="term" value="F:heme binding"/>
    <property type="evidence" value="ECO:0007669"/>
    <property type="project" value="InterPro"/>
</dbReference>
<gene>
    <name evidence="1" type="ORF">FB45DRAFT_316828</name>
</gene>
<dbReference type="GO" id="GO:0004497">
    <property type="term" value="F:monooxygenase activity"/>
    <property type="evidence" value="ECO:0007669"/>
    <property type="project" value="InterPro"/>
</dbReference>
<dbReference type="InterPro" id="IPR036396">
    <property type="entry name" value="Cyt_P450_sf"/>
</dbReference>
<evidence type="ECO:0000313" key="1">
    <source>
        <dbReference type="EMBL" id="KAJ7611773.1"/>
    </source>
</evidence>